<dbReference type="GO" id="GO:0005829">
    <property type="term" value="C:cytosol"/>
    <property type="evidence" value="ECO:0007669"/>
    <property type="project" value="TreeGrafter"/>
</dbReference>
<evidence type="ECO:0000256" key="7">
    <source>
        <dbReference type="ARBA" id="ARBA00022833"/>
    </source>
</evidence>
<keyword evidence="7" id="KW-0862">Zinc</keyword>
<dbReference type="Gene3D" id="3.30.1490.190">
    <property type="match status" value="1"/>
</dbReference>
<gene>
    <name evidence="11" type="ORF">UFOPK1650_00803</name>
</gene>
<keyword evidence="4" id="KW-0963">Cytoplasm</keyword>
<dbReference type="Pfam" id="PF01475">
    <property type="entry name" value="FUR"/>
    <property type="match status" value="1"/>
</dbReference>
<keyword evidence="9" id="KW-0238">DNA-binding</keyword>
<dbReference type="InterPro" id="IPR036388">
    <property type="entry name" value="WH-like_DNA-bd_sf"/>
</dbReference>
<dbReference type="GO" id="GO:0008270">
    <property type="term" value="F:zinc ion binding"/>
    <property type="evidence" value="ECO:0007669"/>
    <property type="project" value="TreeGrafter"/>
</dbReference>
<dbReference type="GO" id="GO:0045892">
    <property type="term" value="P:negative regulation of DNA-templated transcription"/>
    <property type="evidence" value="ECO:0007669"/>
    <property type="project" value="TreeGrafter"/>
</dbReference>
<dbReference type="EMBL" id="CAEZTJ010000123">
    <property type="protein sequence ID" value="CAB4572856.1"/>
    <property type="molecule type" value="Genomic_DNA"/>
</dbReference>
<dbReference type="GO" id="GO:0000976">
    <property type="term" value="F:transcription cis-regulatory region binding"/>
    <property type="evidence" value="ECO:0007669"/>
    <property type="project" value="TreeGrafter"/>
</dbReference>
<dbReference type="Gene3D" id="1.10.10.10">
    <property type="entry name" value="Winged helix-like DNA-binding domain superfamily/Winged helix DNA-binding domain"/>
    <property type="match status" value="1"/>
</dbReference>
<evidence type="ECO:0000256" key="6">
    <source>
        <dbReference type="ARBA" id="ARBA00022723"/>
    </source>
</evidence>
<comment type="similarity">
    <text evidence="2">Belongs to the Fur family.</text>
</comment>
<dbReference type="InterPro" id="IPR002481">
    <property type="entry name" value="FUR"/>
</dbReference>
<organism evidence="11">
    <name type="scientific">freshwater metagenome</name>
    <dbReference type="NCBI Taxonomy" id="449393"/>
    <lineage>
        <taxon>unclassified sequences</taxon>
        <taxon>metagenomes</taxon>
        <taxon>ecological metagenomes</taxon>
    </lineage>
</organism>
<dbReference type="AlphaFoldDB" id="A0A6J6EAM6"/>
<evidence type="ECO:0000313" key="11">
    <source>
        <dbReference type="EMBL" id="CAB4572856.1"/>
    </source>
</evidence>
<sequence>MTTGSRGPEKRRNSSRRNLILEHLQGVDRFLSSQEIHKQMKSRGESLGLATVYRQLEILVDEGHLDSIVSPQGEKLFRHCGVDESHHHHIICRKCGMTRQIEISEVEEMAELAAKRYKFTEVTHNLEIFGLCEKCS</sequence>
<dbReference type="GO" id="GO:0003700">
    <property type="term" value="F:DNA-binding transcription factor activity"/>
    <property type="evidence" value="ECO:0007669"/>
    <property type="project" value="InterPro"/>
</dbReference>
<evidence type="ECO:0000256" key="5">
    <source>
        <dbReference type="ARBA" id="ARBA00022491"/>
    </source>
</evidence>
<evidence type="ECO:0000256" key="9">
    <source>
        <dbReference type="ARBA" id="ARBA00023125"/>
    </source>
</evidence>
<dbReference type="PANTHER" id="PTHR33202:SF2">
    <property type="entry name" value="FERRIC UPTAKE REGULATION PROTEIN"/>
    <property type="match status" value="1"/>
</dbReference>
<keyword evidence="5" id="KW-0678">Repressor</keyword>
<accession>A0A6J6EAM6</accession>
<proteinExistence type="inferred from homology"/>
<dbReference type="PANTHER" id="PTHR33202">
    <property type="entry name" value="ZINC UPTAKE REGULATION PROTEIN"/>
    <property type="match status" value="1"/>
</dbReference>
<protein>
    <submittedName>
        <fullName evidence="11">Unannotated protein</fullName>
    </submittedName>
</protein>
<evidence type="ECO:0000256" key="3">
    <source>
        <dbReference type="ARBA" id="ARBA00011738"/>
    </source>
</evidence>
<name>A0A6J6EAM6_9ZZZZ</name>
<dbReference type="CDD" id="cd07153">
    <property type="entry name" value="Fur_like"/>
    <property type="match status" value="1"/>
</dbReference>
<dbReference type="InterPro" id="IPR036390">
    <property type="entry name" value="WH_DNA-bd_sf"/>
</dbReference>
<dbReference type="GO" id="GO:1900376">
    <property type="term" value="P:regulation of secondary metabolite biosynthetic process"/>
    <property type="evidence" value="ECO:0007669"/>
    <property type="project" value="TreeGrafter"/>
</dbReference>
<keyword evidence="6" id="KW-0479">Metal-binding</keyword>
<evidence type="ECO:0000256" key="4">
    <source>
        <dbReference type="ARBA" id="ARBA00022490"/>
    </source>
</evidence>
<reference evidence="11" key="1">
    <citation type="submission" date="2020-05" db="EMBL/GenBank/DDBJ databases">
        <authorList>
            <person name="Chiriac C."/>
            <person name="Salcher M."/>
            <person name="Ghai R."/>
            <person name="Kavagutti S V."/>
        </authorList>
    </citation>
    <scope>NUCLEOTIDE SEQUENCE</scope>
</reference>
<dbReference type="SUPFAM" id="SSF46785">
    <property type="entry name" value="Winged helix' DNA-binding domain"/>
    <property type="match status" value="1"/>
</dbReference>
<keyword evidence="8" id="KW-0805">Transcription regulation</keyword>
<evidence type="ECO:0000256" key="2">
    <source>
        <dbReference type="ARBA" id="ARBA00007957"/>
    </source>
</evidence>
<keyword evidence="10" id="KW-0804">Transcription</keyword>
<comment type="subcellular location">
    <subcellularLocation>
        <location evidence="1">Cytoplasm</location>
    </subcellularLocation>
</comment>
<evidence type="ECO:0000256" key="10">
    <source>
        <dbReference type="ARBA" id="ARBA00023163"/>
    </source>
</evidence>
<evidence type="ECO:0000256" key="1">
    <source>
        <dbReference type="ARBA" id="ARBA00004496"/>
    </source>
</evidence>
<evidence type="ECO:0000256" key="8">
    <source>
        <dbReference type="ARBA" id="ARBA00023015"/>
    </source>
</evidence>
<comment type="subunit">
    <text evidence="3">Homodimer.</text>
</comment>
<dbReference type="InterPro" id="IPR043135">
    <property type="entry name" value="Fur_C"/>
</dbReference>